<proteinExistence type="predicted"/>
<dbReference type="EMBL" id="CAJVCH010565533">
    <property type="protein sequence ID" value="CAG7832530.1"/>
    <property type="molecule type" value="Genomic_DNA"/>
</dbReference>
<feature type="region of interest" description="Disordered" evidence="1">
    <location>
        <begin position="1"/>
        <end position="46"/>
    </location>
</feature>
<organism evidence="2 3">
    <name type="scientific">Allacma fusca</name>
    <dbReference type="NCBI Taxonomy" id="39272"/>
    <lineage>
        <taxon>Eukaryota</taxon>
        <taxon>Metazoa</taxon>
        <taxon>Ecdysozoa</taxon>
        <taxon>Arthropoda</taxon>
        <taxon>Hexapoda</taxon>
        <taxon>Collembola</taxon>
        <taxon>Symphypleona</taxon>
        <taxon>Sminthuridae</taxon>
        <taxon>Allacma</taxon>
    </lineage>
</organism>
<feature type="non-terminal residue" evidence="2">
    <location>
        <position position="1"/>
    </location>
</feature>
<name>A0A8J2PQI4_9HEXA</name>
<comment type="caution">
    <text evidence="2">The sequence shown here is derived from an EMBL/GenBank/DDBJ whole genome shotgun (WGS) entry which is preliminary data.</text>
</comment>
<gene>
    <name evidence="2" type="ORF">AFUS01_LOCUS42210</name>
</gene>
<evidence type="ECO:0000313" key="2">
    <source>
        <dbReference type="EMBL" id="CAG7832530.1"/>
    </source>
</evidence>
<reference evidence="2" key="1">
    <citation type="submission" date="2021-06" db="EMBL/GenBank/DDBJ databases">
        <authorList>
            <person name="Hodson N. C."/>
            <person name="Mongue J. A."/>
            <person name="Jaron S. K."/>
        </authorList>
    </citation>
    <scope>NUCLEOTIDE SEQUENCE</scope>
</reference>
<keyword evidence="3" id="KW-1185">Reference proteome</keyword>
<protein>
    <submittedName>
        <fullName evidence="2">Uncharacterized protein</fullName>
    </submittedName>
</protein>
<dbReference type="Proteomes" id="UP000708208">
    <property type="component" value="Unassembled WGS sequence"/>
</dbReference>
<accession>A0A8J2PQI4</accession>
<evidence type="ECO:0000256" key="1">
    <source>
        <dbReference type="SAM" id="MobiDB-lite"/>
    </source>
</evidence>
<evidence type="ECO:0000313" key="3">
    <source>
        <dbReference type="Proteomes" id="UP000708208"/>
    </source>
</evidence>
<sequence>MEEDLQNYESDLTSELGGTPNAKTALKNGRIENPQMDVKFGRLTGE</sequence>
<dbReference type="AlphaFoldDB" id="A0A8J2PQI4"/>